<dbReference type="OrthoDB" id="341511at2759"/>
<dbReference type="GO" id="GO:0031422">
    <property type="term" value="C:RecQ family helicase-topoisomerase III complex"/>
    <property type="evidence" value="ECO:0007669"/>
    <property type="project" value="TreeGrafter"/>
</dbReference>
<name>A0A3D8R191_9HELO</name>
<proteinExistence type="inferred from homology"/>
<evidence type="ECO:0000313" key="4">
    <source>
        <dbReference type="EMBL" id="RDW67813.1"/>
    </source>
</evidence>
<gene>
    <name evidence="4" type="ORF">BP6252_09209</name>
</gene>
<dbReference type="Proteomes" id="UP000256645">
    <property type="component" value="Unassembled WGS sequence"/>
</dbReference>
<evidence type="ECO:0000256" key="2">
    <source>
        <dbReference type="ARBA" id="ARBA00018987"/>
    </source>
</evidence>
<sequence>MANNRPTLQQLSNSLTSIGLPTPAAQFLTPILHPESQTAQQRPLQVLTATAKHRLLSSDISNANVLSSSKNGCLPSNVSNVERKELILANDVCVQVLDVEDIGRSKWEQIEEMEMERKGEMIKGRQVIRVVTDDPDVDSTQATTSSPKTSHGPFKLLLQDMNGNKVYGFELQKVPNIGLPSMGMSIGSKLMLRKGSKIARGVVLLEPKFVLVLGGKIEGMDKQWREGREAKLRATVGEGRVGSGDGA</sequence>
<dbReference type="EMBL" id="PDLM01000010">
    <property type="protein sequence ID" value="RDW67813.1"/>
    <property type="molecule type" value="Genomic_DNA"/>
</dbReference>
<reference evidence="4 5" key="1">
    <citation type="journal article" date="2018" name="IMA Fungus">
        <title>IMA Genome-F 9: Draft genome sequence of Annulohypoxylon stygium, Aspergillus mulundensis, Berkeleyomyces basicola (syn. Thielaviopsis basicola), Ceratocystis smalleyi, two Cercospora beticola strains, Coleophoma cylindrospora, Fusarium fracticaudum, Phialophora cf. hyalina, and Morchella septimelata.</title>
        <authorList>
            <person name="Wingfield B.D."/>
            <person name="Bills G.F."/>
            <person name="Dong Y."/>
            <person name="Huang W."/>
            <person name="Nel W.J."/>
            <person name="Swalarsk-Parry B.S."/>
            <person name="Vaghefi N."/>
            <person name="Wilken P.M."/>
            <person name="An Z."/>
            <person name="de Beer Z.W."/>
            <person name="De Vos L."/>
            <person name="Chen L."/>
            <person name="Duong T.A."/>
            <person name="Gao Y."/>
            <person name="Hammerbacher A."/>
            <person name="Kikkert J.R."/>
            <person name="Li Y."/>
            <person name="Li H."/>
            <person name="Li K."/>
            <person name="Li Q."/>
            <person name="Liu X."/>
            <person name="Ma X."/>
            <person name="Naidoo K."/>
            <person name="Pethybridge S.J."/>
            <person name="Sun J."/>
            <person name="Steenkamp E.T."/>
            <person name="van der Nest M.A."/>
            <person name="van Wyk S."/>
            <person name="Wingfield M.J."/>
            <person name="Xiong C."/>
            <person name="Yue Q."/>
            <person name="Zhang X."/>
        </authorList>
    </citation>
    <scope>NUCLEOTIDE SEQUENCE [LARGE SCALE GENOMIC DNA]</scope>
    <source>
        <strain evidence="4 5">BP6252</strain>
    </source>
</reference>
<dbReference type="PANTHER" id="PTHR14790:SF15">
    <property type="entry name" value="RECQ-MEDIATED GENOME INSTABILITY PROTEIN 1"/>
    <property type="match status" value="1"/>
</dbReference>
<keyword evidence="5" id="KW-1185">Reference proteome</keyword>
<evidence type="ECO:0000313" key="5">
    <source>
        <dbReference type="Proteomes" id="UP000256645"/>
    </source>
</evidence>
<dbReference type="GO" id="GO:0000724">
    <property type="term" value="P:double-strand break repair via homologous recombination"/>
    <property type="evidence" value="ECO:0007669"/>
    <property type="project" value="TreeGrafter"/>
</dbReference>
<dbReference type="STRING" id="1849047.A0A3D8R191"/>
<dbReference type="Gene3D" id="2.40.50.770">
    <property type="entry name" value="RecQ-mediated genome instability protein Rmi1, C-terminal domain"/>
    <property type="match status" value="1"/>
</dbReference>
<dbReference type="PANTHER" id="PTHR14790">
    <property type="entry name" value="RECQ-MEDIATED GENOME INSTABILITY PROTEIN 1 RMI1"/>
    <property type="match status" value="1"/>
</dbReference>
<feature type="domain" description="RecQ mediated genome instability protein 1 OB-fold" evidence="3">
    <location>
        <begin position="74"/>
        <end position="228"/>
    </location>
</feature>
<dbReference type="InterPro" id="IPR013894">
    <property type="entry name" value="RMI1_OB"/>
</dbReference>
<evidence type="ECO:0000256" key="1">
    <source>
        <dbReference type="ARBA" id="ARBA00006395"/>
    </source>
</evidence>
<dbReference type="InterPro" id="IPR042470">
    <property type="entry name" value="RMI1_N_C_sf"/>
</dbReference>
<dbReference type="GO" id="GO:0016604">
    <property type="term" value="C:nuclear body"/>
    <property type="evidence" value="ECO:0007669"/>
    <property type="project" value="TreeGrafter"/>
</dbReference>
<dbReference type="AlphaFoldDB" id="A0A3D8R191"/>
<comment type="caution">
    <text evidence="4">The sequence shown here is derived from an EMBL/GenBank/DDBJ whole genome shotgun (WGS) entry which is preliminary data.</text>
</comment>
<dbReference type="Pfam" id="PF08585">
    <property type="entry name" value="RMI1_N_C"/>
    <property type="match status" value="1"/>
</dbReference>
<comment type="similarity">
    <text evidence="1">Belongs to the RMI1 family.</text>
</comment>
<organism evidence="4 5">
    <name type="scientific">Coleophoma cylindrospora</name>
    <dbReference type="NCBI Taxonomy" id="1849047"/>
    <lineage>
        <taxon>Eukaryota</taxon>
        <taxon>Fungi</taxon>
        <taxon>Dikarya</taxon>
        <taxon>Ascomycota</taxon>
        <taxon>Pezizomycotina</taxon>
        <taxon>Leotiomycetes</taxon>
        <taxon>Helotiales</taxon>
        <taxon>Dermateaceae</taxon>
        <taxon>Coleophoma</taxon>
    </lineage>
</organism>
<protein>
    <recommendedName>
        <fullName evidence="2">RecQ-mediated genome instability protein 1</fullName>
    </recommendedName>
</protein>
<dbReference type="SMART" id="SM01161">
    <property type="entry name" value="DUF1767"/>
    <property type="match status" value="1"/>
</dbReference>
<accession>A0A3D8R191</accession>
<dbReference type="GO" id="GO:0000712">
    <property type="term" value="P:resolution of meiotic recombination intermediates"/>
    <property type="evidence" value="ECO:0007669"/>
    <property type="project" value="TreeGrafter"/>
</dbReference>
<evidence type="ECO:0000259" key="3">
    <source>
        <dbReference type="Pfam" id="PF08585"/>
    </source>
</evidence>